<dbReference type="GO" id="GO:0016740">
    <property type="term" value="F:transferase activity"/>
    <property type="evidence" value="ECO:0007669"/>
    <property type="project" value="UniProtKB-KW"/>
</dbReference>
<dbReference type="OrthoDB" id="175771at2"/>
<reference evidence="9" key="1">
    <citation type="submission" date="2016-10" db="EMBL/GenBank/DDBJ databases">
        <authorList>
            <person name="Varghese N."/>
            <person name="Submissions S."/>
        </authorList>
    </citation>
    <scope>NUCLEOTIDE SEQUENCE [LARGE SCALE GENOMIC DNA]</scope>
    <source>
        <strain evidence="9">ATCC 700379</strain>
    </source>
</reference>
<comment type="subcellular location">
    <subcellularLocation>
        <location evidence="1">Periplasm</location>
    </subcellularLocation>
</comment>
<evidence type="ECO:0000313" key="8">
    <source>
        <dbReference type="EMBL" id="SFG06934.1"/>
    </source>
</evidence>
<dbReference type="AlphaFoldDB" id="A0A1I2NSP7"/>
<evidence type="ECO:0000259" key="7">
    <source>
        <dbReference type="Pfam" id="PF16822"/>
    </source>
</evidence>
<dbReference type="UniPathway" id="UPA00286"/>
<dbReference type="EMBL" id="FOOY01000004">
    <property type="protein sequence ID" value="SFG06934.1"/>
    <property type="molecule type" value="Genomic_DNA"/>
</dbReference>
<organism evidence="8 9">
    <name type="scientific">Sporolactobacillus nakayamae</name>
    <dbReference type="NCBI Taxonomy" id="269670"/>
    <lineage>
        <taxon>Bacteria</taxon>
        <taxon>Bacillati</taxon>
        <taxon>Bacillota</taxon>
        <taxon>Bacilli</taxon>
        <taxon>Bacillales</taxon>
        <taxon>Sporolactobacillaceae</taxon>
        <taxon>Sporolactobacillus</taxon>
    </lineage>
</organism>
<dbReference type="GO" id="GO:0042121">
    <property type="term" value="P:alginic acid biosynthetic process"/>
    <property type="evidence" value="ECO:0007669"/>
    <property type="project" value="UniProtKB-UniPathway"/>
</dbReference>
<evidence type="ECO:0000256" key="2">
    <source>
        <dbReference type="ARBA" id="ARBA00005182"/>
    </source>
</evidence>
<feature type="domain" description="AlgX/AlgJ SGNH hydrolase-like" evidence="7">
    <location>
        <begin position="104"/>
        <end position="229"/>
    </location>
</feature>
<protein>
    <submittedName>
        <fullName evidence="8">SGNH hydrolase-like domain-containing protein, acetyltransferase AlgX</fullName>
    </submittedName>
</protein>
<keyword evidence="9" id="KW-1185">Reference proteome</keyword>
<dbReference type="RefSeq" id="WP_093669845.1">
    <property type="nucleotide sequence ID" value="NZ_FOOY01000004.1"/>
</dbReference>
<name>A0A1I2NSP7_9BACL</name>
<evidence type="ECO:0000256" key="1">
    <source>
        <dbReference type="ARBA" id="ARBA00004418"/>
    </source>
</evidence>
<dbReference type="InterPro" id="IPR031811">
    <property type="entry name" value="ALGX/ALGJ_SGNH-like"/>
</dbReference>
<sequence>MKRYFIVRLITSILFLIILFSYAVINFSFALKPLKNTIVNMKLTSLKSNINAINSIIDDNIVGKYKMIDGFGYLQKLMDKNEESNFEVVKDTEGSLHYTYFATGANKVNDLADRLARLKNEIDNKKTQVIALMPPDKYIRGYTKFPKGIPYSYANETADNYLKSVRKHEIKTFDFRKNLLKSGIPADQLFYKTDHHWKIQTAFWAYQQLVGYLNHENNAKLDQHKYYTNLKNYNQITYKHSYLGSMGTKAGPLYAGIDDFTLIYPKFKTDFDFRINDKDYKIHTQGRFEEALINARPFYQKGSDQLFALESNQYFSYLYGNHGLVHITNKQNPNGPKVLFIKDSLSVPLAAFLANVCSNVYLVDPRYYHDSIPNLINKENKLDYVFMSVYPQNLTNEFFPF</sequence>
<evidence type="ECO:0000256" key="5">
    <source>
        <dbReference type="ARBA" id="ARBA00022764"/>
    </source>
</evidence>
<evidence type="ECO:0000256" key="6">
    <source>
        <dbReference type="ARBA" id="ARBA00022841"/>
    </source>
</evidence>
<proteinExistence type="predicted"/>
<dbReference type="GO" id="GO:0042597">
    <property type="term" value="C:periplasmic space"/>
    <property type="evidence" value="ECO:0007669"/>
    <property type="project" value="UniProtKB-SubCell"/>
</dbReference>
<dbReference type="STRING" id="269670.SAMN02982927_00546"/>
<evidence type="ECO:0000313" key="9">
    <source>
        <dbReference type="Proteomes" id="UP000198752"/>
    </source>
</evidence>
<dbReference type="GO" id="GO:0016787">
    <property type="term" value="F:hydrolase activity"/>
    <property type="evidence" value="ECO:0007669"/>
    <property type="project" value="UniProtKB-KW"/>
</dbReference>
<keyword evidence="3 8" id="KW-0808">Transferase</keyword>
<accession>A0A1I2NSP7</accession>
<gene>
    <name evidence="8" type="ORF">SAMN02982927_00546</name>
</gene>
<keyword evidence="6" id="KW-0016">Alginate biosynthesis</keyword>
<evidence type="ECO:0000256" key="4">
    <source>
        <dbReference type="ARBA" id="ARBA00022729"/>
    </source>
</evidence>
<evidence type="ECO:0000256" key="3">
    <source>
        <dbReference type="ARBA" id="ARBA00022679"/>
    </source>
</evidence>
<keyword evidence="8" id="KW-0378">Hydrolase</keyword>
<keyword evidence="4" id="KW-0732">Signal</keyword>
<keyword evidence="5" id="KW-0574">Periplasm</keyword>
<dbReference type="Proteomes" id="UP000198752">
    <property type="component" value="Unassembled WGS sequence"/>
</dbReference>
<dbReference type="Pfam" id="PF16822">
    <property type="entry name" value="ALGX"/>
    <property type="match status" value="1"/>
</dbReference>
<comment type="pathway">
    <text evidence="2">Glycan biosynthesis; alginate biosynthesis.</text>
</comment>